<evidence type="ECO:0000256" key="2">
    <source>
        <dbReference type="ARBA" id="ARBA00022692"/>
    </source>
</evidence>
<feature type="transmembrane region" description="Helical" evidence="5">
    <location>
        <begin position="159"/>
        <end position="177"/>
    </location>
</feature>
<dbReference type="InterPro" id="IPR001902">
    <property type="entry name" value="SLC26A/SulP_fam"/>
</dbReference>
<feature type="transmembrane region" description="Helical" evidence="5">
    <location>
        <begin position="83"/>
        <end position="102"/>
    </location>
</feature>
<comment type="caution">
    <text evidence="7">The sequence shown here is derived from an EMBL/GenBank/DDBJ whole genome shotgun (WGS) entry which is preliminary data.</text>
</comment>
<feature type="transmembrane region" description="Helical" evidence="5">
    <location>
        <begin position="229"/>
        <end position="254"/>
    </location>
</feature>
<dbReference type="InterPro" id="IPR002645">
    <property type="entry name" value="STAS_dom"/>
</dbReference>
<dbReference type="InterPro" id="IPR011547">
    <property type="entry name" value="SLC26A/SulP_dom"/>
</dbReference>
<feature type="domain" description="STAS" evidence="6">
    <location>
        <begin position="426"/>
        <end position="528"/>
    </location>
</feature>
<protein>
    <submittedName>
        <fullName evidence="7">STAS domain-containing protein</fullName>
    </submittedName>
</protein>
<dbReference type="Pfam" id="PF01740">
    <property type="entry name" value="STAS"/>
    <property type="match status" value="1"/>
</dbReference>
<evidence type="ECO:0000313" key="8">
    <source>
        <dbReference type="Proteomes" id="UP000438106"/>
    </source>
</evidence>
<feature type="transmembrane region" description="Helical" evidence="5">
    <location>
        <begin position="361"/>
        <end position="386"/>
    </location>
</feature>
<feature type="transmembrane region" description="Helical" evidence="5">
    <location>
        <begin position="184"/>
        <end position="209"/>
    </location>
</feature>
<evidence type="ECO:0000256" key="4">
    <source>
        <dbReference type="ARBA" id="ARBA00023136"/>
    </source>
</evidence>
<gene>
    <name evidence="7" type="ORF">GO014_07695</name>
</gene>
<dbReference type="SUPFAM" id="SSF52091">
    <property type="entry name" value="SpoIIaa-like"/>
    <property type="match status" value="1"/>
</dbReference>
<evidence type="ECO:0000256" key="5">
    <source>
        <dbReference type="SAM" id="Phobius"/>
    </source>
</evidence>
<feature type="transmembrane region" description="Helical" evidence="5">
    <location>
        <begin position="37"/>
        <end position="54"/>
    </location>
</feature>
<dbReference type="GO" id="GO:0016020">
    <property type="term" value="C:membrane"/>
    <property type="evidence" value="ECO:0007669"/>
    <property type="project" value="UniProtKB-SubCell"/>
</dbReference>
<name>A0A7X3K3R2_9HYPH</name>
<comment type="subcellular location">
    <subcellularLocation>
        <location evidence="1">Membrane</location>
        <topology evidence="1">Multi-pass membrane protein</topology>
    </subcellularLocation>
</comment>
<keyword evidence="2 5" id="KW-0812">Transmembrane</keyword>
<dbReference type="AlphaFoldDB" id="A0A7X3K3R2"/>
<evidence type="ECO:0000256" key="3">
    <source>
        <dbReference type="ARBA" id="ARBA00022989"/>
    </source>
</evidence>
<feature type="transmembrane region" description="Helical" evidence="5">
    <location>
        <begin position="305"/>
        <end position="322"/>
    </location>
</feature>
<dbReference type="Pfam" id="PF00916">
    <property type="entry name" value="Sulfate_transp"/>
    <property type="match status" value="1"/>
</dbReference>
<feature type="transmembrane region" description="Helical" evidence="5">
    <location>
        <begin position="59"/>
        <end position="77"/>
    </location>
</feature>
<keyword evidence="8" id="KW-1185">Reference proteome</keyword>
<dbReference type="PANTHER" id="PTHR11814">
    <property type="entry name" value="SULFATE TRANSPORTER"/>
    <property type="match status" value="1"/>
</dbReference>
<dbReference type="InterPro" id="IPR036513">
    <property type="entry name" value="STAS_dom_sf"/>
</dbReference>
<feature type="transmembrane region" description="Helical" evidence="5">
    <location>
        <begin position="114"/>
        <end position="136"/>
    </location>
</feature>
<accession>A0A7X3K3R2</accession>
<dbReference type="Gene3D" id="3.30.750.24">
    <property type="entry name" value="STAS domain"/>
    <property type="match status" value="1"/>
</dbReference>
<dbReference type="PROSITE" id="PS50801">
    <property type="entry name" value="STAS"/>
    <property type="match status" value="1"/>
</dbReference>
<evidence type="ECO:0000259" key="6">
    <source>
        <dbReference type="PROSITE" id="PS50801"/>
    </source>
</evidence>
<evidence type="ECO:0000256" key="1">
    <source>
        <dbReference type="ARBA" id="ARBA00004141"/>
    </source>
</evidence>
<keyword evidence="3 5" id="KW-1133">Transmembrane helix</keyword>
<proteinExistence type="predicted"/>
<dbReference type="CDD" id="cd07042">
    <property type="entry name" value="STAS_SulP_like_sulfate_transporter"/>
    <property type="match status" value="1"/>
</dbReference>
<organism evidence="7 8">
    <name type="scientific">Devosia marina</name>
    <dbReference type="NCBI Taxonomy" id="2683198"/>
    <lineage>
        <taxon>Bacteria</taxon>
        <taxon>Pseudomonadati</taxon>
        <taxon>Pseudomonadota</taxon>
        <taxon>Alphaproteobacteria</taxon>
        <taxon>Hyphomicrobiales</taxon>
        <taxon>Devosiaceae</taxon>
        <taxon>Devosia</taxon>
    </lineage>
</organism>
<dbReference type="Proteomes" id="UP000438106">
    <property type="component" value="Unassembled WGS sequence"/>
</dbReference>
<keyword evidence="4 5" id="KW-0472">Membrane</keyword>
<dbReference type="GO" id="GO:0055085">
    <property type="term" value="P:transmembrane transport"/>
    <property type="evidence" value="ECO:0007669"/>
    <property type="project" value="InterPro"/>
</dbReference>
<dbReference type="EMBL" id="WQRF01000001">
    <property type="protein sequence ID" value="MVS98899.1"/>
    <property type="molecule type" value="Genomic_DNA"/>
</dbReference>
<sequence>MMSQTKLRGDILGGITAGVVALPLALAFGEASGLGPIAGVWGAIILGFLAAAIGGTPTLISGPTGPILIVIAGLVAARPDQPAVVASVVILAGILQTVFGFLRLGKYINLVPYSVVAGFMSGIGLIVIVLQLIPLIGQEAPRGGTLATLTALPSAVEQINAYALGLGVLTFAVATFWPKSLSKFFPAALAALLVGTVASLLVSGALPRLDEIPTGFPDLVLPSLDMSDAIFIVQSALVLAALGSIDTLVTSLIADRMTQTRHQSNKELVGQGIGNAVCGLFGAMPGSGTTTPTVVNIRSGGATRLSGMVHALFLLAVVFLLAPLAAQIPLAVLAGLLVRIGLNIIDLDYLRNALRGPRWDLSVMVLVVGLTVFVDLITAVGVGVVLSALGFVKRLADAQIANFESGKLAALDAEEQAILKDANGRILLFDFAGPLSFGAAADLVHIVRRRSKREVRAIVLDFSRKFFADRSAVQAIQTIVSESAAQGIEVFFAGASPDLTELLAKMEADIHVDAEHRDLSRREALARASKLASVGRAARLKI</sequence>
<reference evidence="7 8" key="1">
    <citation type="submission" date="2019-12" db="EMBL/GenBank/DDBJ databases">
        <title>Devosia maris sp. nov., isolated from the deep seawater.</title>
        <authorList>
            <person name="Liu Y."/>
        </authorList>
    </citation>
    <scope>NUCLEOTIDE SEQUENCE [LARGE SCALE GENOMIC DNA]</scope>
    <source>
        <strain evidence="7 8">L53-10-65</strain>
    </source>
</reference>
<evidence type="ECO:0000313" key="7">
    <source>
        <dbReference type="EMBL" id="MVS98899.1"/>
    </source>
</evidence>